<feature type="region of interest" description="Disordered" evidence="1">
    <location>
        <begin position="1"/>
        <end position="35"/>
    </location>
</feature>
<evidence type="ECO:0000313" key="3">
    <source>
        <dbReference type="Proteomes" id="UP001626550"/>
    </source>
</evidence>
<proteinExistence type="predicted"/>
<organism evidence="2 3">
    <name type="scientific">Cichlidogyrus casuarinus</name>
    <dbReference type="NCBI Taxonomy" id="1844966"/>
    <lineage>
        <taxon>Eukaryota</taxon>
        <taxon>Metazoa</taxon>
        <taxon>Spiralia</taxon>
        <taxon>Lophotrochozoa</taxon>
        <taxon>Platyhelminthes</taxon>
        <taxon>Monogenea</taxon>
        <taxon>Monopisthocotylea</taxon>
        <taxon>Dactylogyridea</taxon>
        <taxon>Ancyrocephalidae</taxon>
        <taxon>Cichlidogyrus</taxon>
    </lineage>
</organism>
<gene>
    <name evidence="2" type="ORF">Ciccas_014581</name>
</gene>
<evidence type="ECO:0000313" key="2">
    <source>
        <dbReference type="EMBL" id="KAL3306921.1"/>
    </source>
</evidence>
<reference evidence="2 3" key="1">
    <citation type="submission" date="2024-11" db="EMBL/GenBank/DDBJ databases">
        <title>Adaptive evolution of stress response genes in parasites aligns with host niche diversity.</title>
        <authorList>
            <person name="Hahn C."/>
            <person name="Resl P."/>
        </authorList>
    </citation>
    <scope>NUCLEOTIDE SEQUENCE [LARGE SCALE GENOMIC DNA]</scope>
    <source>
        <strain evidence="2">EGGRZ-B1_66</strain>
        <tissue evidence="2">Body</tissue>
    </source>
</reference>
<feature type="region of interest" description="Disordered" evidence="1">
    <location>
        <begin position="131"/>
        <end position="160"/>
    </location>
</feature>
<keyword evidence="3" id="KW-1185">Reference proteome</keyword>
<sequence length="160" mass="17312">MGLPSDDYPDQQVRNPVARPGPQMANRGHDSLGRMSNHLPIRQAYSAGNTPLIPGSNRSNFDPSGMQQLGLMAGYSPTASQYGIYVNADDYRNKFLNPIYSAVQGPEAFTVASQHDALLNELLLRGGAMGDKNPNSQQSIFQPMVGNSLSPHTALQTRPT</sequence>
<accession>A0ABD2PMH9</accession>
<dbReference type="EMBL" id="JBJKFK010009030">
    <property type="protein sequence ID" value="KAL3306921.1"/>
    <property type="molecule type" value="Genomic_DNA"/>
</dbReference>
<feature type="compositionally biased region" description="Polar residues" evidence="1">
    <location>
        <begin position="133"/>
        <end position="160"/>
    </location>
</feature>
<dbReference type="AlphaFoldDB" id="A0ABD2PMH9"/>
<evidence type="ECO:0000256" key="1">
    <source>
        <dbReference type="SAM" id="MobiDB-lite"/>
    </source>
</evidence>
<dbReference type="Proteomes" id="UP001626550">
    <property type="component" value="Unassembled WGS sequence"/>
</dbReference>
<feature type="non-terminal residue" evidence="2">
    <location>
        <position position="160"/>
    </location>
</feature>
<name>A0ABD2PMH9_9PLAT</name>
<comment type="caution">
    <text evidence="2">The sequence shown here is derived from an EMBL/GenBank/DDBJ whole genome shotgun (WGS) entry which is preliminary data.</text>
</comment>
<protein>
    <submittedName>
        <fullName evidence="2">Uncharacterized protein</fullName>
    </submittedName>
</protein>